<dbReference type="InterPro" id="IPR042099">
    <property type="entry name" value="ANL_N_sf"/>
</dbReference>
<dbReference type="STRING" id="1431546.CAQU_02815"/>
<reference evidence="1 2" key="1">
    <citation type="submission" date="2014-08" db="EMBL/GenBank/DDBJ databases">
        <title>Complete genome sequence of Corynebacterium aquilae S-613T(T) (=DSM 44791(T)), isolated from the choana of a healthy golden eagle.</title>
        <authorList>
            <person name="Ruckert C."/>
            <person name="Albersmeier A."/>
            <person name="Winkler A."/>
            <person name="Kalinowski J."/>
        </authorList>
    </citation>
    <scope>NUCLEOTIDE SEQUENCE [LARGE SCALE GENOMIC DNA]</scope>
    <source>
        <strain evidence="1 2">S-613</strain>
    </source>
</reference>
<organism evidence="1 2">
    <name type="scientific">Corynebacterium aquilae DSM 44791</name>
    <dbReference type="NCBI Taxonomy" id="1431546"/>
    <lineage>
        <taxon>Bacteria</taxon>
        <taxon>Bacillati</taxon>
        <taxon>Actinomycetota</taxon>
        <taxon>Actinomycetes</taxon>
        <taxon>Mycobacteriales</taxon>
        <taxon>Corynebacteriaceae</taxon>
        <taxon>Corynebacterium</taxon>
    </lineage>
</organism>
<dbReference type="Proteomes" id="UP000185478">
    <property type="component" value="Chromosome"/>
</dbReference>
<dbReference type="SUPFAM" id="SSF56801">
    <property type="entry name" value="Acetyl-CoA synthetase-like"/>
    <property type="match status" value="1"/>
</dbReference>
<evidence type="ECO:0008006" key="3">
    <source>
        <dbReference type="Google" id="ProtNLM"/>
    </source>
</evidence>
<dbReference type="OrthoDB" id="3396763at2"/>
<dbReference type="RefSeq" id="WP_075725005.1">
    <property type="nucleotide sequence ID" value="NZ_CP009245.1"/>
</dbReference>
<sequence>MEFFSPLLAADPASPRLTVYDDSTGARLDFSATTLNNWACKIANMLSDEFDLAEGDSIGVCLPAGWQATVIAVGAAALGITVEYSDISTVAVLFASADRVPQDADCEICLVTADPFGRGVAECGGTVPDGMVDFGPTVRMYGDDYPWPTPTVADYLTQQHPQLELPEPGARLLSTGFHDAESFARCVLAPWAVGGSAVVVHSVASTSRVEEIAAAEKVTGRI</sequence>
<keyword evidence="2" id="KW-1185">Reference proteome</keyword>
<dbReference type="NCBIfam" id="TIGR03089">
    <property type="entry name" value="TIGR03089 family protein"/>
    <property type="match status" value="1"/>
</dbReference>
<protein>
    <recommendedName>
        <fullName evidence="3">TIGR03089 family protein</fullName>
    </recommendedName>
</protein>
<dbReference type="AlphaFoldDB" id="A0A1L7CEC5"/>
<proteinExistence type="predicted"/>
<dbReference type="Gene3D" id="3.40.50.12780">
    <property type="entry name" value="N-terminal domain of ligase-like"/>
    <property type="match status" value="1"/>
</dbReference>
<dbReference type="InterPro" id="IPR017523">
    <property type="entry name" value="Rv3268"/>
</dbReference>
<dbReference type="EMBL" id="CP009245">
    <property type="protein sequence ID" value="APT84178.1"/>
    <property type="molecule type" value="Genomic_DNA"/>
</dbReference>
<name>A0A1L7CEC5_9CORY</name>
<dbReference type="KEGG" id="caqu:CAQU_02815"/>
<gene>
    <name evidence="1" type="ORF">CAQU_02815</name>
</gene>
<evidence type="ECO:0000313" key="2">
    <source>
        <dbReference type="Proteomes" id="UP000185478"/>
    </source>
</evidence>
<accession>A0A1L7CEC5</accession>
<evidence type="ECO:0000313" key="1">
    <source>
        <dbReference type="EMBL" id="APT84178.1"/>
    </source>
</evidence>